<gene>
    <name evidence="7" type="ORF">GCM10022287_14690</name>
</gene>
<keyword evidence="3 5" id="KW-1133">Transmembrane helix</keyword>
<dbReference type="RefSeq" id="WP_344752813.1">
    <property type="nucleotide sequence ID" value="NZ_BAABBW010000002.1"/>
</dbReference>
<accession>A0ABP7ZXZ7</accession>
<dbReference type="PANTHER" id="PTHR42718">
    <property type="entry name" value="MAJOR FACILITATOR SUPERFAMILY MULTIDRUG TRANSPORTER MFSC"/>
    <property type="match status" value="1"/>
</dbReference>
<proteinExistence type="predicted"/>
<feature type="transmembrane region" description="Helical" evidence="5">
    <location>
        <begin position="440"/>
        <end position="461"/>
    </location>
</feature>
<keyword evidence="8" id="KW-1185">Reference proteome</keyword>
<dbReference type="Proteomes" id="UP001501079">
    <property type="component" value="Unassembled WGS sequence"/>
</dbReference>
<dbReference type="PROSITE" id="PS50850">
    <property type="entry name" value="MFS"/>
    <property type="match status" value="1"/>
</dbReference>
<feature type="transmembrane region" description="Helical" evidence="5">
    <location>
        <begin position="276"/>
        <end position="298"/>
    </location>
</feature>
<feature type="transmembrane region" description="Helical" evidence="5">
    <location>
        <begin position="20"/>
        <end position="43"/>
    </location>
</feature>
<feature type="transmembrane region" description="Helical" evidence="5">
    <location>
        <begin position="410"/>
        <end position="434"/>
    </location>
</feature>
<feature type="transmembrane region" description="Helical" evidence="5">
    <location>
        <begin position="206"/>
        <end position="229"/>
    </location>
</feature>
<evidence type="ECO:0000256" key="2">
    <source>
        <dbReference type="ARBA" id="ARBA00022692"/>
    </source>
</evidence>
<dbReference type="Gene3D" id="1.20.1250.20">
    <property type="entry name" value="MFS general substrate transporter like domains"/>
    <property type="match status" value="2"/>
</dbReference>
<dbReference type="CDD" id="cd17321">
    <property type="entry name" value="MFS_MMR_MDR_like"/>
    <property type="match status" value="1"/>
</dbReference>
<comment type="subcellular location">
    <subcellularLocation>
        <location evidence="1">Cell membrane</location>
        <topology evidence="1">Multi-pass membrane protein</topology>
    </subcellularLocation>
</comment>
<dbReference type="InterPro" id="IPR011701">
    <property type="entry name" value="MFS"/>
</dbReference>
<feature type="transmembrane region" description="Helical" evidence="5">
    <location>
        <begin position="55"/>
        <end position="75"/>
    </location>
</feature>
<reference evidence="8" key="1">
    <citation type="journal article" date="2019" name="Int. J. Syst. Evol. Microbiol.">
        <title>The Global Catalogue of Microorganisms (GCM) 10K type strain sequencing project: providing services to taxonomists for standard genome sequencing and annotation.</title>
        <authorList>
            <consortium name="The Broad Institute Genomics Platform"/>
            <consortium name="The Broad Institute Genome Sequencing Center for Infectious Disease"/>
            <person name="Wu L."/>
            <person name="Ma J."/>
        </authorList>
    </citation>
    <scope>NUCLEOTIDE SEQUENCE [LARGE SCALE GENOMIC DNA]</scope>
    <source>
        <strain evidence="8">JCM 17591</strain>
    </source>
</reference>
<keyword evidence="2 5" id="KW-0812">Transmembrane</keyword>
<feature type="transmembrane region" description="Helical" evidence="5">
    <location>
        <begin position="87"/>
        <end position="107"/>
    </location>
</feature>
<evidence type="ECO:0000256" key="4">
    <source>
        <dbReference type="ARBA" id="ARBA00023136"/>
    </source>
</evidence>
<feature type="transmembrane region" description="Helical" evidence="5">
    <location>
        <begin position="310"/>
        <end position="331"/>
    </location>
</feature>
<evidence type="ECO:0000256" key="1">
    <source>
        <dbReference type="ARBA" id="ARBA00004651"/>
    </source>
</evidence>
<dbReference type="SUPFAM" id="SSF103473">
    <property type="entry name" value="MFS general substrate transporter"/>
    <property type="match status" value="2"/>
</dbReference>
<organism evidence="7 8">
    <name type="scientific">Gryllotalpicola koreensis</name>
    <dbReference type="NCBI Taxonomy" id="993086"/>
    <lineage>
        <taxon>Bacteria</taxon>
        <taxon>Bacillati</taxon>
        <taxon>Actinomycetota</taxon>
        <taxon>Actinomycetes</taxon>
        <taxon>Micrococcales</taxon>
        <taxon>Microbacteriaceae</taxon>
        <taxon>Gryllotalpicola</taxon>
    </lineage>
</organism>
<keyword evidence="4 5" id="KW-0472">Membrane</keyword>
<feature type="transmembrane region" description="Helical" evidence="5">
    <location>
        <begin position="146"/>
        <end position="169"/>
    </location>
</feature>
<evidence type="ECO:0000256" key="5">
    <source>
        <dbReference type="SAM" id="Phobius"/>
    </source>
</evidence>
<sequence length="478" mass="48574">MNETSAVVEDNRIRAVALPASGAIVLLLGGMLGNFVFGASTIALPEIATALHLDAGTAGLVVSLFALGFASSLVLGGRLGDRAGRRLLFRLGLVALAVTSLAAGAAPGGVVLLVARVLQGIAAGLMLPQVLSTIQHAATGAARARWLAGYAFAVAAGATAGLLVAGALASVSPEGWRALFVVVAAISVLVLACTRSVPDTRSVRSAGLDPVGSVLFAIGIAAILLPLSLGPQHGWPWWTIVLFTVAVIALVVFALWERRIDEGRALVPMAVLREPVLLAGLAMTATFFCGYGAFFYLFSLSAENGMGLSALGAAVALVPFAVGFLIAATLAPRLAAVWRPVTMMRFGAAAQVVMLVLIAIILMVQWPTPNEALLQPALFLFGAAQAIMFTPLISTVMSSVSHHVSGLASGLFTTAQQLATALSVALLGALYTALGSGGVAFAGCLLVDAALGAVFFALAGLTRPGTSSASTASMPSRP</sequence>
<dbReference type="Pfam" id="PF07690">
    <property type="entry name" value="MFS_1"/>
    <property type="match status" value="1"/>
</dbReference>
<feature type="transmembrane region" description="Helical" evidence="5">
    <location>
        <begin position="113"/>
        <end position="134"/>
    </location>
</feature>
<dbReference type="PANTHER" id="PTHR42718:SF39">
    <property type="entry name" value="ACTINORHODIN TRANSPORTER-RELATED"/>
    <property type="match status" value="1"/>
</dbReference>
<feature type="transmembrane region" description="Helical" evidence="5">
    <location>
        <begin position="175"/>
        <end position="194"/>
    </location>
</feature>
<dbReference type="InterPro" id="IPR036259">
    <property type="entry name" value="MFS_trans_sf"/>
</dbReference>
<name>A0ABP7ZXZ7_9MICO</name>
<dbReference type="InterPro" id="IPR020846">
    <property type="entry name" value="MFS_dom"/>
</dbReference>
<evidence type="ECO:0000259" key="6">
    <source>
        <dbReference type="PROSITE" id="PS50850"/>
    </source>
</evidence>
<dbReference type="EMBL" id="BAABBW010000002">
    <property type="protein sequence ID" value="GAA4172969.1"/>
    <property type="molecule type" value="Genomic_DNA"/>
</dbReference>
<evidence type="ECO:0000313" key="7">
    <source>
        <dbReference type="EMBL" id="GAA4172969.1"/>
    </source>
</evidence>
<feature type="transmembrane region" description="Helical" evidence="5">
    <location>
        <begin position="378"/>
        <end position="398"/>
    </location>
</feature>
<feature type="transmembrane region" description="Helical" evidence="5">
    <location>
        <begin position="235"/>
        <end position="256"/>
    </location>
</feature>
<comment type="caution">
    <text evidence="7">The sequence shown here is derived from an EMBL/GenBank/DDBJ whole genome shotgun (WGS) entry which is preliminary data.</text>
</comment>
<feature type="transmembrane region" description="Helical" evidence="5">
    <location>
        <begin position="343"/>
        <end position="366"/>
    </location>
</feature>
<evidence type="ECO:0000313" key="8">
    <source>
        <dbReference type="Proteomes" id="UP001501079"/>
    </source>
</evidence>
<protein>
    <submittedName>
        <fullName evidence="7">MFS transporter</fullName>
    </submittedName>
</protein>
<evidence type="ECO:0000256" key="3">
    <source>
        <dbReference type="ARBA" id="ARBA00022989"/>
    </source>
</evidence>
<feature type="domain" description="Major facilitator superfamily (MFS) profile" evidence="6">
    <location>
        <begin position="22"/>
        <end position="467"/>
    </location>
</feature>